<organism evidence="10">
    <name type="scientific">hydrothermal vent metagenome</name>
    <dbReference type="NCBI Taxonomy" id="652676"/>
    <lineage>
        <taxon>unclassified sequences</taxon>
        <taxon>metagenomes</taxon>
        <taxon>ecological metagenomes</taxon>
    </lineage>
</organism>
<keyword evidence="6 8" id="KW-1133">Transmembrane helix</keyword>
<protein>
    <recommendedName>
        <fullName evidence="3">Protein PsiE</fullName>
    </recommendedName>
</protein>
<comment type="subcellular location">
    <subcellularLocation>
        <location evidence="1">Cell inner membrane</location>
        <topology evidence="1">Multi-pass membrane protein</topology>
    </subcellularLocation>
</comment>
<keyword evidence="4" id="KW-1003">Cell membrane</keyword>
<sequence length="155" mass="17582">MIIHIYAKVSKEKIMTNTEIKKKIDQLGNLMIEIFHIVGLFAIGATIVWSAVHEYIVIMQHESGFASLKDILLLFIYLELGAMIGIYFKTHRMPVVFLIFIAITAITRFLVIDMKSLVAHDKFNLIAMVTAILILSIAAGVLKFTEKNYQSDSDY</sequence>
<comment type="similarity">
    <text evidence="2">Belongs to the PsiE family.</text>
</comment>
<dbReference type="InterPro" id="IPR009315">
    <property type="entry name" value="P_starv_induced_PsiE"/>
</dbReference>
<reference evidence="10" key="1">
    <citation type="submission" date="2016-10" db="EMBL/GenBank/DDBJ databases">
        <authorList>
            <person name="de Groot N.N."/>
        </authorList>
    </citation>
    <scope>NUCLEOTIDE SEQUENCE</scope>
</reference>
<dbReference type="AlphaFoldDB" id="A0A1W1E584"/>
<dbReference type="Pfam" id="PF06146">
    <property type="entry name" value="PsiE"/>
    <property type="match status" value="1"/>
</dbReference>
<evidence type="ECO:0000256" key="5">
    <source>
        <dbReference type="ARBA" id="ARBA00022692"/>
    </source>
</evidence>
<dbReference type="PANTHER" id="PTHR37819">
    <property type="entry name" value="PROTEIN PSIE"/>
    <property type="match status" value="1"/>
</dbReference>
<dbReference type="PIRSF" id="PIRSF029598">
    <property type="entry name" value="PsiE"/>
    <property type="match status" value="1"/>
</dbReference>
<feature type="transmembrane region" description="Helical" evidence="8">
    <location>
        <begin position="30"/>
        <end position="51"/>
    </location>
</feature>
<dbReference type="GO" id="GO:0005886">
    <property type="term" value="C:plasma membrane"/>
    <property type="evidence" value="ECO:0007669"/>
    <property type="project" value="UniProtKB-SubCell"/>
</dbReference>
<evidence type="ECO:0000313" key="10">
    <source>
        <dbReference type="EMBL" id="SFV89134.1"/>
    </source>
</evidence>
<evidence type="ECO:0000256" key="8">
    <source>
        <dbReference type="SAM" id="Phobius"/>
    </source>
</evidence>
<dbReference type="EMBL" id="FPIA01000123">
    <property type="protein sequence ID" value="SFV89134.1"/>
    <property type="molecule type" value="Genomic_DNA"/>
</dbReference>
<dbReference type="EMBL" id="FPHY01000136">
    <property type="protein sequence ID" value="SFV87014.1"/>
    <property type="molecule type" value="Genomic_DNA"/>
</dbReference>
<evidence type="ECO:0000256" key="2">
    <source>
        <dbReference type="ARBA" id="ARBA00005632"/>
    </source>
</evidence>
<evidence type="ECO:0000256" key="3">
    <source>
        <dbReference type="ARBA" id="ARBA00021903"/>
    </source>
</evidence>
<keyword evidence="7 8" id="KW-0472">Membrane</keyword>
<dbReference type="InterPro" id="IPR020948">
    <property type="entry name" value="P_starv_induced_PsiE-like"/>
</dbReference>
<dbReference type="PANTHER" id="PTHR37819:SF1">
    <property type="entry name" value="PROTEIN PSIE"/>
    <property type="match status" value="1"/>
</dbReference>
<evidence type="ECO:0000256" key="4">
    <source>
        <dbReference type="ARBA" id="ARBA00022475"/>
    </source>
</evidence>
<keyword evidence="5 8" id="KW-0812">Transmembrane</keyword>
<feature type="transmembrane region" description="Helical" evidence="8">
    <location>
        <begin position="123"/>
        <end position="142"/>
    </location>
</feature>
<feature type="transmembrane region" description="Helical" evidence="8">
    <location>
        <begin position="95"/>
        <end position="111"/>
    </location>
</feature>
<feature type="transmembrane region" description="Helical" evidence="8">
    <location>
        <begin position="71"/>
        <end position="88"/>
    </location>
</feature>
<gene>
    <name evidence="9" type="ORF">MNB_SUP05-SYMBIONT-4-1378</name>
    <name evidence="10" type="ORF">MNB_SUP05-SYMBIONT-7-526</name>
</gene>
<dbReference type="GO" id="GO:0016036">
    <property type="term" value="P:cellular response to phosphate starvation"/>
    <property type="evidence" value="ECO:0007669"/>
    <property type="project" value="InterPro"/>
</dbReference>
<evidence type="ECO:0000256" key="6">
    <source>
        <dbReference type="ARBA" id="ARBA00022989"/>
    </source>
</evidence>
<proteinExistence type="inferred from homology"/>
<evidence type="ECO:0000256" key="1">
    <source>
        <dbReference type="ARBA" id="ARBA00004429"/>
    </source>
</evidence>
<name>A0A1W1E584_9ZZZZ</name>
<evidence type="ECO:0000256" key="7">
    <source>
        <dbReference type="ARBA" id="ARBA00023136"/>
    </source>
</evidence>
<accession>A0A1W1E584</accession>
<evidence type="ECO:0000313" key="9">
    <source>
        <dbReference type="EMBL" id="SFV87014.1"/>
    </source>
</evidence>